<dbReference type="InterPro" id="IPR003718">
    <property type="entry name" value="OsmC/Ohr_fam"/>
</dbReference>
<comment type="similarity">
    <text evidence="1">Belongs to the OsmC/Ohr family.</text>
</comment>
<name>A0ABV6J6I0_9BACL</name>
<dbReference type="InterPro" id="IPR036102">
    <property type="entry name" value="OsmC/Ohrsf"/>
</dbReference>
<evidence type="ECO:0000256" key="1">
    <source>
        <dbReference type="ARBA" id="ARBA00007378"/>
    </source>
</evidence>
<evidence type="ECO:0000313" key="3">
    <source>
        <dbReference type="Proteomes" id="UP001589818"/>
    </source>
</evidence>
<dbReference type="RefSeq" id="WP_204819865.1">
    <property type="nucleotide sequence ID" value="NZ_JANHOF010000006.1"/>
</dbReference>
<dbReference type="Gene3D" id="3.30.300.20">
    <property type="match status" value="1"/>
</dbReference>
<sequence>MGILYTAHVTSHGGREGVIRSSDGHLNMKLVQPKEGQTEGTNPEQLFAAGYAACFHSALKSIAKSKDIPCDNSEVTANVSLSEGEKAVYKLSVRLDVAIPGLEDAQVQEVMEMAHQTCPYSKATRGNIDVELKVIQTKTPQTT</sequence>
<dbReference type="InterPro" id="IPR019953">
    <property type="entry name" value="OHR"/>
</dbReference>
<dbReference type="Gene3D" id="2.20.25.10">
    <property type="match status" value="1"/>
</dbReference>
<dbReference type="PANTHER" id="PTHR33797">
    <property type="entry name" value="ORGANIC HYDROPEROXIDE RESISTANCE PROTEIN-LIKE"/>
    <property type="match status" value="1"/>
</dbReference>
<organism evidence="2 3">
    <name type="scientific">Paenibacillus mendelii</name>
    <dbReference type="NCBI Taxonomy" id="206163"/>
    <lineage>
        <taxon>Bacteria</taxon>
        <taxon>Bacillati</taxon>
        <taxon>Bacillota</taxon>
        <taxon>Bacilli</taxon>
        <taxon>Bacillales</taxon>
        <taxon>Paenibacillaceae</taxon>
        <taxon>Paenibacillus</taxon>
    </lineage>
</organism>
<dbReference type="InterPro" id="IPR015946">
    <property type="entry name" value="KH_dom-like_a/b"/>
</dbReference>
<protein>
    <submittedName>
        <fullName evidence="2">Organic hydroperoxide resistance protein</fullName>
    </submittedName>
</protein>
<proteinExistence type="inferred from homology"/>
<dbReference type="EMBL" id="JBHLVF010000011">
    <property type="protein sequence ID" value="MFC0391473.1"/>
    <property type="molecule type" value="Genomic_DNA"/>
</dbReference>
<dbReference type="Proteomes" id="UP001589818">
    <property type="component" value="Unassembled WGS sequence"/>
</dbReference>
<dbReference type="PANTHER" id="PTHR33797:SF2">
    <property type="entry name" value="ORGANIC HYDROPEROXIDE RESISTANCE PROTEIN-LIKE"/>
    <property type="match status" value="1"/>
</dbReference>
<dbReference type="SUPFAM" id="SSF82784">
    <property type="entry name" value="OsmC-like"/>
    <property type="match status" value="1"/>
</dbReference>
<reference evidence="2 3" key="1">
    <citation type="submission" date="2024-09" db="EMBL/GenBank/DDBJ databases">
        <authorList>
            <person name="Sun Q."/>
            <person name="Mori K."/>
        </authorList>
    </citation>
    <scope>NUCLEOTIDE SEQUENCE [LARGE SCALE GENOMIC DNA]</scope>
    <source>
        <strain evidence="2 3">CCM 4839</strain>
    </source>
</reference>
<evidence type="ECO:0000313" key="2">
    <source>
        <dbReference type="EMBL" id="MFC0391473.1"/>
    </source>
</evidence>
<dbReference type="NCBIfam" id="TIGR03561">
    <property type="entry name" value="organ_hyd_perox"/>
    <property type="match status" value="1"/>
</dbReference>
<keyword evidence="3" id="KW-1185">Reference proteome</keyword>
<accession>A0ABV6J6I0</accession>
<dbReference type="Pfam" id="PF02566">
    <property type="entry name" value="OsmC"/>
    <property type="match status" value="1"/>
</dbReference>
<comment type="caution">
    <text evidence="2">The sequence shown here is derived from an EMBL/GenBank/DDBJ whole genome shotgun (WGS) entry which is preliminary data.</text>
</comment>
<gene>
    <name evidence="2" type="ORF">ACFFJ8_08810</name>
</gene>